<evidence type="ECO:0000259" key="12">
    <source>
        <dbReference type="PROSITE" id="PS50885"/>
    </source>
</evidence>
<dbReference type="GO" id="GO:0005886">
    <property type="term" value="C:plasma membrane"/>
    <property type="evidence" value="ECO:0007669"/>
    <property type="project" value="UniProtKB-SubCell"/>
</dbReference>
<accession>A0A1I4I9D2</accession>
<evidence type="ECO:0000256" key="2">
    <source>
        <dbReference type="ARBA" id="ARBA00022475"/>
    </source>
</evidence>
<feature type="coiled-coil region" evidence="9">
    <location>
        <begin position="315"/>
        <end position="349"/>
    </location>
</feature>
<feature type="transmembrane region" description="Helical" evidence="10">
    <location>
        <begin position="12"/>
        <end position="32"/>
    </location>
</feature>
<evidence type="ECO:0000256" key="8">
    <source>
        <dbReference type="PROSITE-ProRule" id="PRU00284"/>
    </source>
</evidence>
<dbReference type="InterPro" id="IPR033480">
    <property type="entry name" value="sCache_2"/>
</dbReference>
<dbReference type="OrthoDB" id="9807021at2"/>
<evidence type="ECO:0000256" key="4">
    <source>
        <dbReference type="ARBA" id="ARBA00022989"/>
    </source>
</evidence>
<gene>
    <name evidence="13" type="ORF">SAMN02983006_01349</name>
</gene>
<evidence type="ECO:0000256" key="6">
    <source>
        <dbReference type="ARBA" id="ARBA00023224"/>
    </source>
</evidence>
<dbReference type="Pfam" id="PF17200">
    <property type="entry name" value="sCache_2"/>
    <property type="match status" value="1"/>
</dbReference>
<dbReference type="STRING" id="29563.SAMN02983006_01349"/>
<dbReference type="GO" id="GO:0006935">
    <property type="term" value="P:chemotaxis"/>
    <property type="evidence" value="ECO:0007669"/>
    <property type="project" value="InterPro"/>
</dbReference>
<evidence type="ECO:0000313" key="14">
    <source>
        <dbReference type="Proteomes" id="UP000199006"/>
    </source>
</evidence>
<keyword evidence="5 10" id="KW-0472">Membrane</keyword>
<proteinExistence type="inferred from homology"/>
<comment type="subcellular location">
    <subcellularLocation>
        <location evidence="1">Cell membrane</location>
        <topology evidence="1">Multi-pass membrane protein</topology>
    </subcellularLocation>
</comment>
<sequence length="579" mass="63675">MQKIRFGIKEKMIIFIVVLIILTVFSLGFYALNNLNATLYQQKQAQVKEMVEAAQGVINYYYQQQASGSLTKDQAQQRAAAAVEKMTFGPGNKDYFWINNHQPEIIMHPYSKNLIGQNVGSIQDKDGKYLFKEMVATVEANSAGFVEYKWQYYDNQSRIEPKLSFVKEFEPWGWIVGTGVYLDNIRSSYLELRNKFLLIGIIILLVALVLTYLIANYLAQPVKFLTGSIDKLAGFDLRLNEAPQLAKYSKRKDEIGAIAAALQEMQFNLGKSITEESDIANNLAASSQELSASSQEMSASADEVSSSINRLAAGTVEQNKMLSRTKENIEELENKIDIISDKSEIIKAEAIKAGTNIEQGNEAVDITAQQISLVVDNQQHVLARVTELDQLSGQIGKIIEIITGIAAQTNLLALNAAIEAARAGEAGRGFSVVAEEIRGLAEESAQATDEINTLIKEIQNKVDDTTRIIAQSDQGVKASNEAVNEVENTFIEIEDVVEKLIALIKEIAGNSQDMKLSSSEVTKAIEEITEISSQSAVIAEQVATASDEQSNSTIEIVSAAEDLAEMAQSLTVLISKYKN</sequence>
<evidence type="ECO:0000256" key="7">
    <source>
        <dbReference type="ARBA" id="ARBA00029447"/>
    </source>
</evidence>
<evidence type="ECO:0000313" key="13">
    <source>
        <dbReference type="EMBL" id="SFL50687.1"/>
    </source>
</evidence>
<comment type="similarity">
    <text evidence="7">Belongs to the methyl-accepting chemotaxis (MCP) protein family.</text>
</comment>
<dbReference type="RefSeq" id="WP_089861288.1">
    <property type="nucleotide sequence ID" value="NZ_FOTI01000015.1"/>
</dbReference>
<dbReference type="Pfam" id="PF00015">
    <property type="entry name" value="MCPsignal"/>
    <property type="match status" value="1"/>
</dbReference>
<dbReference type="Gene3D" id="1.10.287.950">
    <property type="entry name" value="Methyl-accepting chemotaxis protein"/>
    <property type="match status" value="1"/>
</dbReference>
<dbReference type="PRINTS" id="PR00260">
    <property type="entry name" value="CHEMTRNSDUCR"/>
</dbReference>
<keyword evidence="14" id="KW-1185">Reference proteome</keyword>
<organism evidence="13 14">
    <name type="scientific">Halanaerobium salsuginis</name>
    <dbReference type="NCBI Taxonomy" id="29563"/>
    <lineage>
        <taxon>Bacteria</taxon>
        <taxon>Bacillati</taxon>
        <taxon>Bacillota</taxon>
        <taxon>Clostridia</taxon>
        <taxon>Halanaerobiales</taxon>
        <taxon>Halanaerobiaceae</taxon>
        <taxon>Halanaerobium</taxon>
    </lineage>
</organism>
<dbReference type="PANTHER" id="PTHR32089">
    <property type="entry name" value="METHYL-ACCEPTING CHEMOTAXIS PROTEIN MCPB"/>
    <property type="match status" value="1"/>
</dbReference>
<keyword evidence="9" id="KW-0175">Coiled coil</keyword>
<evidence type="ECO:0000256" key="9">
    <source>
        <dbReference type="SAM" id="Coils"/>
    </source>
</evidence>
<feature type="transmembrane region" description="Helical" evidence="10">
    <location>
        <begin position="196"/>
        <end position="215"/>
    </location>
</feature>
<dbReference type="GO" id="GO:0007165">
    <property type="term" value="P:signal transduction"/>
    <property type="evidence" value="ECO:0007669"/>
    <property type="project" value="UniProtKB-KW"/>
</dbReference>
<evidence type="ECO:0000256" key="3">
    <source>
        <dbReference type="ARBA" id="ARBA00022692"/>
    </source>
</evidence>
<dbReference type="SUPFAM" id="SSF58104">
    <property type="entry name" value="Methyl-accepting chemotaxis protein (MCP) signaling domain"/>
    <property type="match status" value="1"/>
</dbReference>
<dbReference type="InterPro" id="IPR003660">
    <property type="entry name" value="HAMP_dom"/>
</dbReference>
<name>A0A1I4I9D2_9FIRM</name>
<protein>
    <submittedName>
        <fullName evidence="13">Methyl-accepting chemotaxis sensory transducer with Cache sensor</fullName>
    </submittedName>
</protein>
<dbReference type="InterPro" id="IPR004090">
    <property type="entry name" value="Chemotax_Me-accpt_rcpt"/>
</dbReference>
<evidence type="ECO:0000256" key="10">
    <source>
        <dbReference type="SAM" id="Phobius"/>
    </source>
</evidence>
<dbReference type="PROSITE" id="PS50111">
    <property type="entry name" value="CHEMOTAXIS_TRANSDUC_2"/>
    <property type="match status" value="1"/>
</dbReference>
<feature type="domain" description="Methyl-accepting transducer" evidence="11">
    <location>
        <begin position="293"/>
        <end position="529"/>
    </location>
</feature>
<keyword evidence="2" id="KW-1003">Cell membrane</keyword>
<dbReference type="EMBL" id="FOTI01000015">
    <property type="protein sequence ID" value="SFL50687.1"/>
    <property type="molecule type" value="Genomic_DNA"/>
</dbReference>
<dbReference type="AlphaFoldDB" id="A0A1I4I9D2"/>
<evidence type="ECO:0000256" key="5">
    <source>
        <dbReference type="ARBA" id="ARBA00023136"/>
    </source>
</evidence>
<dbReference type="PROSITE" id="PS50885">
    <property type="entry name" value="HAMP"/>
    <property type="match status" value="1"/>
</dbReference>
<reference evidence="13 14" key="1">
    <citation type="submission" date="2016-10" db="EMBL/GenBank/DDBJ databases">
        <authorList>
            <person name="de Groot N.N."/>
        </authorList>
    </citation>
    <scope>NUCLEOTIDE SEQUENCE [LARGE SCALE GENOMIC DNA]</scope>
    <source>
        <strain evidence="13 14">ATCC 51327</strain>
    </source>
</reference>
<keyword evidence="6 8" id="KW-0807">Transducer</keyword>
<evidence type="ECO:0000259" key="11">
    <source>
        <dbReference type="PROSITE" id="PS50111"/>
    </source>
</evidence>
<dbReference type="SMART" id="SM00283">
    <property type="entry name" value="MA"/>
    <property type="match status" value="1"/>
</dbReference>
<dbReference type="GO" id="GO:0004888">
    <property type="term" value="F:transmembrane signaling receptor activity"/>
    <property type="evidence" value="ECO:0007669"/>
    <property type="project" value="InterPro"/>
</dbReference>
<dbReference type="InterPro" id="IPR004089">
    <property type="entry name" value="MCPsignal_dom"/>
</dbReference>
<dbReference type="SMART" id="SM01049">
    <property type="entry name" value="Cache_2"/>
    <property type="match status" value="1"/>
</dbReference>
<dbReference type="Gene3D" id="3.30.450.20">
    <property type="entry name" value="PAS domain"/>
    <property type="match status" value="1"/>
</dbReference>
<dbReference type="Proteomes" id="UP000199006">
    <property type="component" value="Unassembled WGS sequence"/>
</dbReference>
<feature type="domain" description="HAMP" evidence="12">
    <location>
        <begin position="216"/>
        <end position="274"/>
    </location>
</feature>
<dbReference type="PANTHER" id="PTHR32089:SF112">
    <property type="entry name" value="LYSOZYME-LIKE PROTEIN-RELATED"/>
    <property type="match status" value="1"/>
</dbReference>
<keyword evidence="3 10" id="KW-0812">Transmembrane</keyword>
<evidence type="ECO:0000256" key="1">
    <source>
        <dbReference type="ARBA" id="ARBA00004651"/>
    </source>
</evidence>
<keyword evidence="4 10" id="KW-1133">Transmembrane helix</keyword>